<gene>
    <name evidence="1" type="ORF">DIT26_07550</name>
</gene>
<dbReference type="AlphaFoldDB" id="A0A3D3TMM5"/>
<evidence type="ECO:0000313" key="1">
    <source>
        <dbReference type="EMBL" id="HCO70410.1"/>
    </source>
</evidence>
<accession>A0A3D3TMM5</accession>
<name>A0A3D3TMM5_9BACT</name>
<feature type="non-terminal residue" evidence="1">
    <location>
        <position position="1"/>
    </location>
</feature>
<evidence type="ECO:0000313" key="2">
    <source>
        <dbReference type="Proteomes" id="UP000264215"/>
    </source>
</evidence>
<protein>
    <submittedName>
        <fullName evidence="1">Proline iminopeptidase</fullName>
    </submittedName>
</protein>
<organism evidence="1 2">
    <name type="scientific">Mesotoga infera</name>
    <dbReference type="NCBI Taxonomy" id="1236046"/>
    <lineage>
        <taxon>Bacteria</taxon>
        <taxon>Thermotogati</taxon>
        <taxon>Thermotogota</taxon>
        <taxon>Thermotogae</taxon>
        <taxon>Kosmotogales</taxon>
        <taxon>Kosmotogaceae</taxon>
        <taxon>Mesotoga</taxon>
    </lineage>
</organism>
<proteinExistence type="predicted"/>
<dbReference type="Proteomes" id="UP000264215">
    <property type="component" value="Unassembled WGS sequence"/>
</dbReference>
<dbReference type="EMBL" id="DQBS01000169">
    <property type="protein sequence ID" value="HCO70410.1"/>
    <property type="molecule type" value="Genomic_DNA"/>
</dbReference>
<reference evidence="1 2" key="1">
    <citation type="journal article" date="2018" name="Nat. Biotechnol.">
        <title>A standardized bacterial taxonomy based on genome phylogeny substantially revises the tree of life.</title>
        <authorList>
            <person name="Parks D.H."/>
            <person name="Chuvochina M."/>
            <person name="Waite D.W."/>
            <person name="Rinke C."/>
            <person name="Skarshewski A."/>
            <person name="Chaumeil P.A."/>
            <person name="Hugenholtz P."/>
        </authorList>
    </citation>
    <scope>NUCLEOTIDE SEQUENCE [LARGE SCALE GENOMIC DNA]</scope>
    <source>
        <strain evidence="1">UBA9905</strain>
    </source>
</reference>
<comment type="caution">
    <text evidence="1">The sequence shown here is derived from an EMBL/GenBank/DDBJ whole genome shotgun (WGS) entry which is preliminary data.</text>
</comment>
<sequence length="54" mass="6463">YDEATPEATAFYIEKFSNGVMRVFEESSHEHHLEKQLEYIQEVRQFLTRAELKS</sequence>